<dbReference type="InterPro" id="IPR001138">
    <property type="entry name" value="Zn2Cys6_DnaBD"/>
</dbReference>
<dbReference type="Pfam" id="PF11951">
    <property type="entry name" value="Fungal_trans_2"/>
    <property type="match status" value="1"/>
</dbReference>
<dbReference type="Gene3D" id="4.10.240.10">
    <property type="entry name" value="Zn(2)-C6 fungal-type DNA-binding domain"/>
    <property type="match status" value="1"/>
</dbReference>
<dbReference type="PANTHER" id="PTHR37534">
    <property type="entry name" value="TRANSCRIPTIONAL ACTIVATOR PROTEIN UGA3"/>
    <property type="match status" value="1"/>
</dbReference>
<dbReference type="SUPFAM" id="SSF57701">
    <property type="entry name" value="Zn2/Cys6 DNA-binding domain"/>
    <property type="match status" value="1"/>
</dbReference>
<dbReference type="GO" id="GO:0005634">
    <property type="term" value="C:nucleus"/>
    <property type="evidence" value="ECO:0007669"/>
    <property type="project" value="UniProtKB-SubCell"/>
</dbReference>
<sequence length="542" mass="60826">MPYTALKPGPSPASCRTCRKRRKKCDKSKPHCDRCLKGGYECLGYENGKPHSRINQNSFNANKEISETLDPSLNACYVGRPSILGAALRYRINSPNLTTNAGLAKDLSEEFDRLWPQDQSQSICMRRPFNIASRGRATRHDTTTRVRTVCQSIPRSIGTTQITRKVHLARFAREYVFQSLGVWLFIPSPAIGDYVVSQMRGDRTMRAMHLGSSVIQALNQDAWAQYHGPKRYFNWINQFEQRLATDFADGPSLTDVRDNLTAHLELVMLKLAVVDSTSAYILLRDALPKFLLLVSTESDLLIERPNGSLTISFPRTLNSPRHELVRFVTYDSLMGLLLGAPPLVEYVYEGGCGVDQCERVHGIPTACFQILSQVNSSRTGSSACLENWRVLEQRVLEWGSPHVISAAPAPEAANIEQATIKEIWRHLLLIYIYMGMGGASSHDSRVQASVDHIFHHAETLGTSRIGIHMLPHCIAAGVAARLETHRVAIYRKLMSFTDARPWFSCGPQFSRFLYHLWHGAGDGGRAVTWDDYIQARQQVISI</sequence>
<dbReference type="EMBL" id="CAJMWR010000220">
    <property type="protein sequence ID" value="CAE6357367.1"/>
    <property type="molecule type" value="Genomic_DNA"/>
</dbReference>
<protein>
    <recommendedName>
        <fullName evidence="3">Zn(2)-C6 fungal-type domain-containing protein</fullName>
    </recommendedName>
</protein>
<proteinExistence type="predicted"/>
<dbReference type="InterPro" id="IPR036864">
    <property type="entry name" value="Zn2-C6_fun-type_DNA-bd_sf"/>
</dbReference>
<dbReference type="PROSITE" id="PS50048">
    <property type="entry name" value="ZN2_CY6_FUNGAL_2"/>
    <property type="match status" value="1"/>
</dbReference>
<evidence type="ECO:0000313" key="4">
    <source>
        <dbReference type="EMBL" id="CAE6357367.1"/>
    </source>
</evidence>
<comment type="subcellular location">
    <subcellularLocation>
        <location evidence="1">Nucleus</location>
    </subcellularLocation>
</comment>
<evidence type="ECO:0000256" key="1">
    <source>
        <dbReference type="ARBA" id="ARBA00004123"/>
    </source>
</evidence>
<accession>A0A8H2W9K2</accession>
<evidence type="ECO:0000256" key="2">
    <source>
        <dbReference type="ARBA" id="ARBA00023242"/>
    </source>
</evidence>
<dbReference type="PANTHER" id="PTHR37534:SF46">
    <property type="entry name" value="ZN(II)2CYS6 TRANSCRIPTION FACTOR (EUROFUNG)"/>
    <property type="match status" value="1"/>
</dbReference>
<dbReference type="GO" id="GO:0008270">
    <property type="term" value="F:zinc ion binding"/>
    <property type="evidence" value="ECO:0007669"/>
    <property type="project" value="InterPro"/>
</dbReference>
<name>A0A8H2W9K2_9AGAM</name>
<evidence type="ECO:0000259" key="3">
    <source>
        <dbReference type="PROSITE" id="PS50048"/>
    </source>
</evidence>
<comment type="caution">
    <text evidence="4">The sequence shown here is derived from an EMBL/GenBank/DDBJ whole genome shotgun (WGS) entry which is preliminary data.</text>
</comment>
<dbReference type="InterPro" id="IPR021858">
    <property type="entry name" value="Fun_TF"/>
</dbReference>
<dbReference type="Proteomes" id="UP000663840">
    <property type="component" value="Unassembled WGS sequence"/>
</dbReference>
<dbReference type="CDD" id="cd00067">
    <property type="entry name" value="GAL4"/>
    <property type="match status" value="1"/>
</dbReference>
<dbReference type="Pfam" id="PF00172">
    <property type="entry name" value="Zn_clus"/>
    <property type="match status" value="1"/>
</dbReference>
<organism evidence="4 5">
    <name type="scientific">Rhizoctonia solani</name>
    <dbReference type="NCBI Taxonomy" id="456999"/>
    <lineage>
        <taxon>Eukaryota</taxon>
        <taxon>Fungi</taxon>
        <taxon>Dikarya</taxon>
        <taxon>Basidiomycota</taxon>
        <taxon>Agaricomycotina</taxon>
        <taxon>Agaricomycetes</taxon>
        <taxon>Cantharellales</taxon>
        <taxon>Ceratobasidiaceae</taxon>
        <taxon>Rhizoctonia</taxon>
    </lineage>
</organism>
<dbReference type="SMART" id="SM00066">
    <property type="entry name" value="GAL4"/>
    <property type="match status" value="1"/>
</dbReference>
<dbReference type="PROSITE" id="PS00463">
    <property type="entry name" value="ZN2_CY6_FUNGAL_1"/>
    <property type="match status" value="1"/>
</dbReference>
<dbReference type="AlphaFoldDB" id="A0A8H2W9K2"/>
<keyword evidence="2" id="KW-0539">Nucleus</keyword>
<dbReference type="GO" id="GO:0000981">
    <property type="term" value="F:DNA-binding transcription factor activity, RNA polymerase II-specific"/>
    <property type="evidence" value="ECO:0007669"/>
    <property type="project" value="InterPro"/>
</dbReference>
<gene>
    <name evidence="4" type="ORF">RDB_LOCUS11446</name>
</gene>
<feature type="domain" description="Zn(2)-C6 fungal-type" evidence="3">
    <location>
        <begin position="14"/>
        <end position="42"/>
    </location>
</feature>
<reference evidence="4" key="1">
    <citation type="submission" date="2021-01" db="EMBL/GenBank/DDBJ databases">
        <authorList>
            <person name="Kaushik A."/>
        </authorList>
    </citation>
    <scope>NUCLEOTIDE SEQUENCE</scope>
    <source>
        <strain evidence="4">AG1-1A</strain>
    </source>
</reference>
<evidence type="ECO:0000313" key="5">
    <source>
        <dbReference type="Proteomes" id="UP000663840"/>
    </source>
</evidence>